<feature type="compositionally biased region" description="Polar residues" evidence="1">
    <location>
        <begin position="96"/>
        <end position="110"/>
    </location>
</feature>
<accession>X6NFP0</accession>
<evidence type="ECO:0000313" key="3">
    <source>
        <dbReference type="Proteomes" id="UP000023152"/>
    </source>
</evidence>
<reference evidence="2 3" key="1">
    <citation type="journal article" date="2013" name="Curr. Biol.">
        <title>The Genome of the Foraminiferan Reticulomyxa filosa.</title>
        <authorList>
            <person name="Glockner G."/>
            <person name="Hulsmann N."/>
            <person name="Schleicher M."/>
            <person name="Noegel A.A."/>
            <person name="Eichinger L."/>
            <person name="Gallinger C."/>
            <person name="Pawlowski J."/>
            <person name="Sierra R."/>
            <person name="Euteneuer U."/>
            <person name="Pillet L."/>
            <person name="Moustafa A."/>
            <person name="Platzer M."/>
            <person name="Groth M."/>
            <person name="Szafranski K."/>
            <person name="Schliwa M."/>
        </authorList>
    </citation>
    <scope>NUCLEOTIDE SEQUENCE [LARGE SCALE GENOMIC DNA]</scope>
</reference>
<proteinExistence type="predicted"/>
<comment type="caution">
    <text evidence="2">The sequence shown here is derived from an EMBL/GenBank/DDBJ whole genome shotgun (WGS) entry which is preliminary data.</text>
</comment>
<evidence type="ECO:0000256" key="1">
    <source>
        <dbReference type="SAM" id="MobiDB-lite"/>
    </source>
</evidence>
<gene>
    <name evidence="2" type="ORF">RFI_12370</name>
</gene>
<organism evidence="2 3">
    <name type="scientific">Reticulomyxa filosa</name>
    <dbReference type="NCBI Taxonomy" id="46433"/>
    <lineage>
        <taxon>Eukaryota</taxon>
        <taxon>Sar</taxon>
        <taxon>Rhizaria</taxon>
        <taxon>Retaria</taxon>
        <taxon>Foraminifera</taxon>
        <taxon>Monothalamids</taxon>
        <taxon>Reticulomyxidae</taxon>
        <taxon>Reticulomyxa</taxon>
    </lineage>
</organism>
<feature type="region of interest" description="Disordered" evidence="1">
    <location>
        <begin position="73"/>
        <end position="110"/>
    </location>
</feature>
<sequence length="110" mass="13127">MDTMPQPIKYPICQEEEKKNITTFACHLKHYKSLLSHMLETLRKRKWPNNSIKPKGTDTGKKFFYLSCKFRKTEKEKKKKQKNENKKKKEKKINDEQTVPKPQTIVSDTN</sequence>
<name>X6NFP0_RETFI</name>
<dbReference type="Proteomes" id="UP000023152">
    <property type="component" value="Unassembled WGS sequence"/>
</dbReference>
<feature type="compositionally biased region" description="Basic residues" evidence="1">
    <location>
        <begin position="77"/>
        <end position="91"/>
    </location>
</feature>
<dbReference type="EMBL" id="ASPP01008963">
    <property type="protein sequence ID" value="ETO24786.1"/>
    <property type="molecule type" value="Genomic_DNA"/>
</dbReference>
<evidence type="ECO:0000313" key="2">
    <source>
        <dbReference type="EMBL" id="ETO24786.1"/>
    </source>
</evidence>
<dbReference type="AlphaFoldDB" id="X6NFP0"/>
<protein>
    <submittedName>
        <fullName evidence="2">Uncharacterized protein</fullName>
    </submittedName>
</protein>
<keyword evidence="3" id="KW-1185">Reference proteome</keyword>